<dbReference type="PROSITE" id="PS51084">
    <property type="entry name" value="HIT_2"/>
    <property type="match status" value="1"/>
</dbReference>
<feature type="domain" description="HIT" evidence="2">
    <location>
        <begin position="13"/>
        <end position="118"/>
    </location>
</feature>
<feature type="short sequence motif" description="Histidine triad motif" evidence="1">
    <location>
        <begin position="108"/>
        <end position="112"/>
    </location>
</feature>
<reference evidence="4" key="1">
    <citation type="journal article" date="2019" name="Int. J. Syst. Evol. Microbiol.">
        <title>The Global Catalogue of Microorganisms (GCM) 10K type strain sequencing project: providing services to taxonomists for standard genome sequencing and annotation.</title>
        <authorList>
            <consortium name="The Broad Institute Genomics Platform"/>
            <consortium name="The Broad Institute Genome Sequencing Center for Infectious Disease"/>
            <person name="Wu L."/>
            <person name="Ma J."/>
        </authorList>
    </citation>
    <scope>NUCLEOTIDE SEQUENCE [LARGE SCALE GENOMIC DNA]</scope>
    <source>
        <strain evidence="4">JCM 31696</strain>
    </source>
</reference>
<accession>A0ABW3CFG2</accession>
<evidence type="ECO:0000259" key="2">
    <source>
        <dbReference type="PROSITE" id="PS51084"/>
    </source>
</evidence>
<keyword evidence="4" id="KW-1185">Reference proteome</keyword>
<keyword evidence="3" id="KW-0808">Transferase</keyword>
<dbReference type="EC" id="2.1.1.-" evidence="3"/>
<dbReference type="GO" id="GO:0032259">
    <property type="term" value="P:methylation"/>
    <property type="evidence" value="ECO:0007669"/>
    <property type="project" value="UniProtKB-KW"/>
</dbReference>
<evidence type="ECO:0000313" key="4">
    <source>
        <dbReference type="Proteomes" id="UP001597083"/>
    </source>
</evidence>
<dbReference type="InterPro" id="IPR006768">
    <property type="entry name" value="Cwf19-like_C_dom-1"/>
</dbReference>
<sequence length="118" mass="12939">MDDCVLCPPLRFRLNAMADLPGESSVLAADDEFFLMPDLAPLVEGHVLLVASGHVQCAGAFGRRQWSTAWQWRHRVGRVFQAAYGSSDLLLFEHGPATPQGGGACVDHAHWHLIPARH</sequence>
<dbReference type="EMBL" id="JBHTIR010002046">
    <property type="protein sequence ID" value="MFD0853296.1"/>
    <property type="molecule type" value="Genomic_DNA"/>
</dbReference>
<comment type="caution">
    <text evidence="3">The sequence shown here is derived from an EMBL/GenBank/DDBJ whole genome shotgun (WGS) entry which is preliminary data.</text>
</comment>
<name>A0ABW3CFG2_9ACTN</name>
<keyword evidence="3" id="KW-0489">Methyltransferase</keyword>
<dbReference type="InterPro" id="IPR036265">
    <property type="entry name" value="HIT-like_sf"/>
</dbReference>
<gene>
    <name evidence="3" type="ORF">ACFQ07_13730</name>
</gene>
<proteinExistence type="predicted"/>
<dbReference type="Proteomes" id="UP001597083">
    <property type="component" value="Unassembled WGS sequence"/>
</dbReference>
<dbReference type="Pfam" id="PF04677">
    <property type="entry name" value="CwfJ_C_1"/>
    <property type="match status" value="1"/>
</dbReference>
<feature type="non-terminal residue" evidence="3">
    <location>
        <position position="118"/>
    </location>
</feature>
<dbReference type="GO" id="GO:0008168">
    <property type="term" value="F:methyltransferase activity"/>
    <property type="evidence" value="ECO:0007669"/>
    <property type="project" value="UniProtKB-KW"/>
</dbReference>
<evidence type="ECO:0000313" key="3">
    <source>
        <dbReference type="EMBL" id="MFD0853296.1"/>
    </source>
</evidence>
<dbReference type="InterPro" id="IPR011146">
    <property type="entry name" value="HIT-like"/>
</dbReference>
<dbReference type="Gene3D" id="3.30.428.10">
    <property type="entry name" value="HIT-like"/>
    <property type="match status" value="1"/>
</dbReference>
<organism evidence="3 4">
    <name type="scientific">Actinomadura adrarensis</name>
    <dbReference type="NCBI Taxonomy" id="1819600"/>
    <lineage>
        <taxon>Bacteria</taxon>
        <taxon>Bacillati</taxon>
        <taxon>Actinomycetota</taxon>
        <taxon>Actinomycetes</taxon>
        <taxon>Streptosporangiales</taxon>
        <taxon>Thermomonosporaceae</taxon>
        <taxon>Actinomadura</taxon>
    </lineage>
</organism>
<evidence type="ECO:0000256" key="1">
    <source>
        <dbReference type="PROSITE-ProRule" id="PRU00464"/>
    </source>
</evidence>
<dbReference type="SUPFAM" id="SSF54197">
    <property type="entry name" value="HIT-like"/>
    <property type="match status" value="1"/>
</dbReference>
<protein>
    <submittedName>
        <fullName evidence="3">HIT family protein</fullName>
        <ecNumber evidence="3">2.1.1.-</ecNumber>
    </submittedName>
</protein>